<comment type="subcellular location">
    <subcellularLocation>
        <location evidence="1">Membrane</location>
        <topology evidence="1">Single-pass membrane protein</topology>
    </subcellularLocation>
</comment>
<evidence type="ECO:0000256" key="5">
    <source>
        <dbReference type="ARBA" id="ARBA00023136"/>
    </source>
</evidence>
<sequence length="190" mass="22023">MVLIIILGILFFLALGTILYFVSVYNGLIVISRNIDKAWANIDVLLKQRYDEIPKLLKVCEGYMKYERETLEKITFARTACLQARTVGESAQAENQLSGALKTLFAVAENYPDLKANQNFMQLQQRVSYLESQIADRREFYNDSVNVYNIRIAQIPDMWVASMLKMAPKEFFKIAEEERKDVDIKFNFPK</sequence>
<evidence type="ECO:0000256" key="2">
    <source>
        <dbReference type="ARBA" id="ARBA00008854"/>
    </source>
</evidence>
<organism evidence="7 8">
    <name type="scientific">Candidatus Aquitaenariimonas noxiae</name>
    <dbReference type="NCBI Taxonomy" id="1974741"/>
    <lineage>
        <taxon>Bacteria</taxon>
        <taxon>Pseudomonadati</taxon>
        <taxon>Candidatus Omnitrophota</taxon>
        <taxon>Candidatus Aquitaenariimonas</taxon>
    </lineage>
</organism>
<keyword evidence="4 6" id="KW-1133">Transmembrane helix</keyword>
<gene>
    <name evidence="7" type="ORF">COS99_07420</name>
</gene>
<comment type="similarity">
    <text evidence="2">Belongs to the LemA family.</text>
</comment>
<reference evidence="7 8" key="1">
    <citation type="submission" date="2017-09" db="EMBL/GenBank/DDBJ databases">
        <title>Depth-based differentiation of microbial function through sediment-hosted aquifers and enrichment of novel symbionts in the deep terrestrial subsurface.</title>
        <authorList>
            <person name="Probst A.J."/>
            <person name="Ladd B."/>
            <person name="Jarett J.K."/>
            <person name="Geller-Mcgrath D.E."/>
            <person name="Sieber C.M."/>
            <person name="Emerson J.B."/>
            <person name="Anantharaman K."/>
            <person name="Thomas B.C."/>
            <person name="Malmstrom R."/>
            <person name="Stieglmeier M."/>
            <person name="Klingl A."/>
            <person name="Woyke T."/>
            <person name="Ryan C.M."/>
            <person name="Banfield J.F."/>
        </authorList>
    </citation>
    <scope>NUCLEOTIDE SEQUENCE [LARGE SCALE GENOMIC DNA]</scope>
    <source>
        <strain evidence="7">CG07_land_8_20_14_0_80_42_15</strain>
    </source>
</reference>
<dbReference type="PANTHER" id="PTHR34478">
    <property type="entry name" value="PROTEIN LEMA"/>
    <property type="match status" value="1"/>
</dbReference>
<dbReference type="EMBL" id="PEWV01000071">
    <property type="protein sequence ID" value="PIU41160.1"/>
    <property type="molecule type" value="Genomic_DNA"/>
</dbReference>
<evidence type="ECO:0000256" key="6">
    <source>
        <dbReference type="SAM" id="Phobius"/>
    </source>
</evidence>
<proteinExistence type="inferred from homology"/>
<evidence type="ECO:0000256" key="3">
    <source>
        <dbReference type="ARBA" id="ARBA00022692"/>
    </source>
</evidence>
<dbReference type="PANTHER" id="PTHR34478:SF1">
    <property type="entry name" value="PROTEIN LEMA"/>
    <property type="match status" value="1"/>
</dbReference>
<dbReference type="SUPFAM" id="SSF140478">
    <property type="entry name" value="LemA-like"/>
    <property type="match status" value="1"/>
</dbReference>
<name>A0A2J0KXL7_9BACT</name>
<protein>
    <submittedName>
        <fullName evidence="7">LemA family protein</fullName>
    </submittedName>
</protein>
<dbReference type="InterPro" id="IPR023353">
    <property type="entry name" value="LemA-like_dom_sf"/>
</dbReference>
<evidence type="ECO:0000313" key="8">
    <source>
        <dbReference type="Proteomes" id="UP000230052"/>
    </source>
</evidence>
<dbReference type="Gene3D" id="1.20.1440.20">
    <property type="entry name" value="LemA-like domain"/>
    <property type="match status" value="1"/>
</dbReference>
<keyword evidence="3 6" id="KW-0812">Transmembrane</keyword>
<evidence type="ECO:0000256" key="1">
    <source>
        <dbReference type="ARBA" id="ARBA00004167"/>
    </source>
</evidence>
<evidence type="ECO:0000256" key="4">
    <source>
        <dbReference type="ARBA" id="ARBA00022989"/>
    </source>
</evidence>
<evidence type="ECO:0000313" key="7">
    <source>
        <dbReference type="EMBL" id="PIU41160.1"/>
    </source>
</evidence>
<dbReference type="InterPro" id="IPR007156">
    <property type="entry name" value="MamQ_LemA"/>
</dbReference>
<feature type="transmembrane region" description="Helical" evidence="6">
    <location>
        <begin position="6"/>
        <end position="31"/>
    </location>
</feature>
<comment type="caution">
    <text evidence="7">The sequence shown here is derived from an EMBL/GenBank/DDBJ whole genome shotgun (WGS) entry which is preliminary data.</text>
</comment>
<accession>A0A2J0KXL7</accession>
<dbReference type="GO" id="GO:0016020">
    <property type="term" value="C:membrane"/>
    <property type="evidence" value="ECO:0007669"/>
    <property type="project" value="UniProtKB-SubCell"/>
</dbReference>
<dbReference type="Pfam" id="PF04011">
    <property type="entry name" value="LemA"/>
    <property type="match status" value="1"/>
</dbReference>
<dbReference type="Proteomes" id="UP000230052">
    <property type="component" value="Unassembled WGS sequence"/>
</dbReference>
<keyword evidence="5 6" id="KW-0472">Membrane</keyword>
<dbReference type="AlphaFoldDB" id="A0A2J0KXL7"/>